<evidence type="ECO:0000313" key="4">
    <source>
        <dbReference type="Proteomes" id="UP000325787"/>
    </source>
</evidence>
<name>A0A5Q0H2W2_SACSY</name>
<sequence length="449" mass="48219">MPPVVEKRLRPETFWDLAVEVALIRPGPIQGGSVHPYLRRRRGEPWRHEHPLLADALDRTLGVPLFQEQVMRVAIDVAGFTPGEADELRRAMGSKRASAKMDRLRERFYAGAARNGVTGELADRIFGQVKAFSGYGFPMSHSLAFAHLVFTSAWLKLYYPSAFCAALLRAQPMGFYTPQSLVADARRHGVRILRAGVNTALAHATLNPHPDSRGGQAVRLGLAAIRDLGDAAADRIVTARQADGPYHGLGELARRADLSTAHLEALASAGAVDELTGDRRTGLWQAGAAARERTPGTLPGTAAAGAPALPGMSQWELVAADIRWTGITPDSHPVELLRAHLATLGAVPVDRLRHLPHGTRVLVAGAVTHRQQPPTAGGVVFLNLEDETGMLNVTVGPGLWRASRPYARDAGALLVRGMLDTASGPLGVLADQLRLLDPRAAGTTARNFR</sequence>
<dbReference type="PANTHER" id="PTHR32294">
    <property type="entry name" value="DNA POLYMERASE III SUBUNIT ALPHA"/>
    <property type="match status" value="1"/>
</dbReference>
<evidence type="ECO:0000259" key="1">
    <source>
        <dbReference type="Pfam" id="PF14579"/>
    </source>
</evidence>
<keyword evidence="4" id="KW-1185">Reference proteome</keyword>
<dbReference type="GO" id="GO:0006260">
    <property type="term" value="P:DNA replication"/>
    <property type="evidence" value="ECO:0007669"/>
    <property type="project" value="InterPro"/>
</dbReference>
<dbReference type="Proteomes" id="UP000325787">
    <property type="component" value="Chromosome"/>
</dbReference>
<evidence type="ECO:0000313" key="3">
    <source>
        <dbReference type="EMBL" id="QFZ20459.1"/>
    </source>
</evidence>
<gene>
    <name evidence="3" type="ORF">EKG83_26310</name>
</gene>
<evidence type="ECO:0008006" key="5">
    <source>
        <dbReference type="Google" id="ProtNLM"/>
    </source>
</evidence>
<accession>A0A5Q0H2W2</accession>
<feature type="domain" description="DNA polymerase helix-hairpin-helix motif" evidence="1">
    <location>
        <begin position="189"/>
        <end position="281"/>
    </location>
</feature>
<dbReference type="EMBL" id="CP034550">
    <property type="protein sequence ID" value="QFZ20459.1"/>
    <property type="molecule type" value="Genomic_DNA"/>
</dbReference>
<dbReference type="KEGG" id="ssyi:EKG83_26310"/>
<dbReference type="OrthoDB" id="9803237at2"/>
<dbReference type="CDD" id="cd04485">
    <property type="entry name" value="DnaE_OBF"/>
    <property type="match status" value="1"/>
</dbReference>
<dbReference type="GO" id="GO:0008408">
    <property type="term" value="F:3'-5' exonuclease activity"/>
    <property type="evidence" value="ECO:0007669"/>
    <property type="project" value="InterPro"/>
</dbReference>
<dbReference type="AlphaFoldDB" id="A0A5Q0H2W2"/>
<evidence type="ECO:0000259" key="2">
    <source>
        <dbReference type="Pfam" id="PF17657"/>
    </source>
</evidence>
<dbReference type="InterPro" id="IPR004805">
    <property type="entry name" value="DnaE2/DnaE/PolC"/>
</dbReference>
<feature type="domain" description="DNA polymerase III alpha subunit finger" evidence="2">
    <location>
        <begin position="7"/>
        <end position="116"/>
    </location>
</feature>
<reference evidence="4" key="1">
    <citation type="journal article" date="2021" name="Curr. Microbiol.">
        <title>Complete genome of nocamycin-producing strain Saccharothrix syringae NRRL B-16468 reveals the biosynthetic potential for secondary metabolites.</title>
        <authorList>
            <person name="Mo X."/>
            <person name="Yang S."/>
        </authorList>
    </citation>
    <scope>NUCLEOTIDE SEQUENCE [LARGE SCALE GENOMIC DNA]</scope>
    <source>
        <strain evidence="4">ATCC 51364 / DSM 43886 / JCM 6844 / KCTC 9398 / NBRC 14523 / NRRL B-16468 / INA 2240</strain>
    </source>
</reference>
<organism evidence="3 4">
    <name type="scientific">Saccharothrix syringae</name>
    <name type="common">Nocardiopsis syringae</name>
    <dbReference type="NCBI Taxonomy" id="103733"/>
    <lineage>
        <taxon>Bacteria</taxon>
        <taxon>Bacillati</taxon>
        <taxon>Actinomycetota</taxon>
        <taxon>Actinomycetes</taxon>
        <taxon>Pseudonocardiales</taxon>
        <taxon>Pseudonocardiaceae</taxon>
        <taxon>Saccharothrix</taxon>
    </lineage>
</organism>
<proteinExistence type="predicted"/>
<protein>
    <recommendedName>
        <fullName evidence="5">Error-prone DNA polymerase</fullName>
    </recommendedName>
</protein>
<dbReference type="InterPro" id="IPR040982">
    <property type="entry name" value="DNA_pol3_finger"/>
</dbReference>
<dbReference type="Pfam" id="PF14579">
    <property type="entry name" value="HHH_6"/>
    <property type="match status" value="1"/>
</dbReference>
<dbReference type="Pfam" id="PF17657">
    <property type="entry name" value="DNA_pol3_finger"/>
    <property type="match status" value="1"/>
</dbReference>
<dbReference type="PANTHER" id="PTHR32294:SF4">
    <property type="entry name" value="ERROR-PRONE DNA POLYMERASE"/>
    <property type="match status" value="1"/>
</dbReference>
<dbReference type="InterPro" id="IPR029460">
    <property type="entry name" value="DNAPol_HHH"/>
</dbReference>
<dbReference type="Gene3D" id="1.10.150.870">
    <property type="match status" value="1"/>
</dbReference>